<protein>
    <submittedName>
        <fullName evidence="14">2-polyprenylphenol hydroxylase-like oxidoreductase</fullName>
        <ecNumber evidence="14">1.3.98.1</ecNumber>
    </submittedName>
</protein>
<gene>
    <name evidence="14" type="ordered locus">Desdi_2766</name>
</gene>
<evidence type="ECO:0000256" key="7">
    <source>
        <dbReference type="ARBA" id="ARBA00022982"/>
    </source>
</evidence>
<organism evidence="14 15">
    <name type="scientific">Desulfitobacterium dichloroeliminans (strain LMG P-21439 / DCA1)</name>
    <dbReference type="NCBI Taxonomy" id="871963"/>
    <lineage>
        <taxon>Bacteria</taxon>
        <taxon>Bacillati</taxon>
        <taxon>Bacillota</taxon>
        <taxon>Clostridia</taxon>
        <taxon>Eubacteriales</taxon>
        <taxon>Desulfitobacteriaceae</taxon>
        <taxon>Desulfitobacterium</taxon>
    </lineage>
</organism>
<evidence type="ECO:0000313" key="15">
    <source>
        <dbReference type="Proteomes" id="UP000010797"/>
    </source>
</evidence>
<dbReference type="EMBL" id="CP003344">
    <property type="protein sequence ID" value="AGA70178.1"/>
    <property type="molecule type" value="Genomic_DNA"/>
</dbReference>
<dbReference type="Pfam" id="PF10418">
    <property type="entry name" value="DHODB_Fe-S_bind"/>
    <property type="match status" value="1"/>
</dbReference>
<dbReference type="OrthoDB" id="9789468at2"/>
<dbReference type="SUPFAM" id="SSF63380">
    <property type="entry name" value="Riboflavin synthase domain-like"/>
    <property type="match status" value="1"/>
</dbReference>
<dbReference type="InterPro" id="IPR039261">
    <property type="entry name" value="FNR_nucleotide-bd"/>
</dbReference>
<feature type="binding site" evidence="11">
    <location>
        <begin position="77"/>
        <end position="78"/>
    </location>
    <ligand>
        <name>FAD</name>
        <dbReference type="ChEBI" id="CHEBI:57692"/>
    </ligand>
</feature>
<keyword evidence="15" id="KW-1185">Reference proteome</keyword>
<proteinExistence type="inferred from homology"/>
<keyword evidence="6 11" id="KW-0274">FAD</keyword>
<reference evidence="15" key="1">
    <citation type="submission" date="2012-02" db="EMBL/GenBank/DDBJ databases">
        <title>Complete sequence of Desulfitobacterium dichloroeliminans LMG P-21439.</title>
        <authorList>
            <person name="Lucas S."/>
            <person name="Han J."/>
            <person name="Lapidus A."/>
            <person name="Cheng J.-F."/>
            <person name="Goodwin L."/>
            <person name="Pitluck S."/>
            <person name="Peters L."/>
            <person name="Ovchinnikova G."/>
            <person name="Teshima H."/>
            <person name="Detter J.C."/>
            <person name="Han C."/>
            <person name="Tapia R."/>
            <person name="Land M."/>
            <person name="Hauser L."/>
            <person name="Kyrpides N."/>
            <person name="Ivanova N."/>
            <person name="Pagani I."/>
            <person name="Kruse T."/>
            <person name="de Vos W.M."/>
            <person name="Boon N."/>
            <person name="Smidt H."/>
            <person name="Woyke T."/>
        </authorList>
    </citation>
    <scope>NUCLEOTIDE SEQUENCE [LARGE SCALE GENOMIC DNA]</scope>
    <source>
        <strain evidence="15">LMG P-21439 / DCA1</strain>
    </source>
</reference>
<feature type="binding site" evidence="12">
    <location>
        <position position="238"/>
    </location>
    <ligand>
        <name>[2Fe-2S] cluster</name>
        <dbReference type="ChEBI" id="CHEBI:190135"/>
    </ligand>
</feature>
<dbReference type="InterPro" id="IPR037117">
    <property type="entry name" value="Dihydroorotate_DH_ele_sf"/>
</dbReference>
<dbReference type="KEGG" id="ddl:Desdi_2766"/>
<dbReference type="PROSITE" id="PS51384">
    <property type="entry name" value="FAD_FR"/>
    <property type="match status" value="1"/>
</dbReference>
<dbReference type="GO" id="GO:0046872">
    <property type="term" value="F:metal ion binding"/>
    <property type="evidence" value="ECO:0007669"/>
    <property type="project" value="UniProtKB-KW"/>
</dbReference>
<feature type="binding site" evidence="11">
    <location>
        <begin position="70"/>
        <end position="72"/>
    </location>
    <ligand>
        <name>FAD</name>
        <dbReference type="ChEBI" id="CHEBI:57692"/>
    </ligand>
</feature>
<feature type="binding site" evidence="11">
    <location>
        <begin position="53"/>
        <end position="56"/>
    </location>
    <ligand>
        <name>FAD</name>
        <dbReference type="ChEBI" id="CHEBI:57692"/>
    </ligand>
</feature>
<keyword evidence="9 12" id="KW-0411">Iron-sulfur</keyword>
<dbReference type="InterPro" id="IPR017927">
    <property type="entry name" value="FAD-bd_FR_type"/>
</dbReference>
<evidence type="ECO:0000313" key="14">
    <source>
        <dbReference type="EMBL" id="AGA70178.1"/>
    </source>
</evidence>
<keyword evidence="8 12" id="KW-0408">Iron</keyword>
<keyword evidence="7" id="KW-0249">Electron transport</keyword>
<evidence type="ECO:0000256" key="10">
    <source>
        <dbReference type="ARBA" id="ARBA00034078"/>
    </source>
</evidence>
<evidence type="ECO:0000256" key="11">
    <source>
        <dbReference type="PIRSR" id="PIRSR006816-1"/>
    </source>
</evidence>
<dbReference type="EC" id="1.3.98.1" evidence="14"/>
<accession>L0FB60</accession>
<keyword evidence="2" id="KW-0813">Transport</keyword>
<dbReference type="HOGENOM" id="CLU_003827_1_2_9"/>
<comment type="similarity">
    <text evidence="1">Belongs to the PyrK family.</text>
</comment>
<evidence type="ECO:0000256" key="6">
    <source>
        <dbReference type="ARBA" id="ARBA00022827"/>
    </source>
</evidence>
<dbReference type="GO" id="GO:0050660">
    <property type="term" value="F:flavin adenine dinucleotide binding"/>
    <property type="evidence" value="ECO:0007669"/>
    <property type="project" value="InterPro"/>
</dbReference>
<dbReference type="SUPFAM" id="SSF52343">
    <property type="entry name" value="Ferredoxin reductase-like, C-terminal NADP-linked domain"/>
    <property type="match status" value="1"/>
</dbReference>
<dbReference type="Gene3D" id="2.10.240.10">
    <property type="entry name" value="Dihydroorotate dehydrogenase, electron transfer subunit"/>
    <property type="match status" value="1"/>
</dbReference>
<evidence type="ECO:0000256" key="1">
    <source>
        <dbReference type="ARBA" id="ARBA00006422"/>
    </source>
</evidence>
<dbReference type="GO" id="GO:1990663">
    <property type="term" value="F:dihydroorotate dehydrogenase (fumarate) activity"/>
    <property type="evidence" value="ECO:0007669"/>
    <property type="project" value="UniProtKB-EC"/>
</dbReference>
<dbReference type="STRING" id="871963.Desdi_2766"/>
<keyword evidence="4 12" id="KW-0001">2Fe-2S</keyword>
<dbReference type="CDD" id="cd06218">
    <property type="entry name" value="DHOD_e_trans"/>
    <property type="match status" value="1"/>
</dbReference>
<evidence type="ECO:0000256" key="4">
    <source>
        <dbReference type="ARBA" id="ARBA00022714"/>
    </source>
</evidence>
<dbReference type="Proteomes" id="UP000010797">
    <property type="component" value="Chromosome"/>
</dbReference>
<keyword evidence="14" id="KW-0560">Oxidoreductase</keyword>
<evidence type="ECO:0000256" key="5">
    <source>
        <dbReference type="ARBA" id="ARBA00022723"/>
    </source>
</evidence>
<dbReference type="InterPro" id="IPR017938">
    <property type="entry name" value="Riboflavin_synthase-like_b-brl"/>
</dbReference>
<dbReference type="Gene3D" id="3.40.50.80">
    <property type="entry name" value="Nucleotide-binding domain of ferredoxin-NADP reductase (FNR) module"/>
    <property type="match status" value="1"/>
</dbReference>
<evidence type="ECO:0000256" key="12">
    <source>
        <dbReference type="PIRSR" id="PIRSR006816-2"/>
    </source>
</evidence>
<feature type="binding site" evidence="12">
    <location>
        <position position="243"/>
    </location>
    <ligand>
        <name>[2Fe-2S] cluster</name>
        <dbReference type="ChEBI" id="CHEBI:190135"/>
    </ligand>
</feature>
<dbReference type="InterPro" id="IPR019480">
    <property type="entry name" value="Dihydroorotate_DH_Fe-S-bd"/>
</dbReference>
<dbReference type="GO" id="GO:0051537">
    <property type="term" value="F:2 iron, 2 sulfur cluster binding"/>
    <property type="evidence" value="ECO:0007669"/>
    <property type="project" value="UniProtKB-KW"/>
</dbReference>
<dbReference type="AlphaFoldDB" id="L0FB60"/>
<keyword evidence="5 12" id="KW-0479">Metal-binding</keyword>
<name>L0FB60_DESDL</name>
<dbReference type="eggNOG" id="COG0543">
    <property type="taxonomic scope" value="Bacteria"/>
</dbReference>
<dbReference type="Gene3D" id="2.40.30.10">
    <property type="entry name" value="Translation factors"/>
    <property type="match status" value="1"/>
</dbReference>
<dbReference type="GO" id="GO:0006221">
    <property type="term" value="P:pyrimidine nucleotide biosynthetic process"/>
    <property type="evidence" value="ECO:0007669"/>
    <property type="project" value="InterPro"/>
</dbReference>
<dbReference type="PANTHER" id="PTHR43513">
    <property type="entry name" value="DIHYDROOROTATE DEHYDROGENASE B (NAD(+)), ELECTRON TRANSFER SUBUNIT"/>
    <property type="match status" value="1"/>
</dbReference>
<dbReference type="RefSeq" id="WP_015263144.1">
    <property type="nucleotide sequence ID" value="NC_019903.1"/>
</dbReference>
<feature type="binding site" evidence="12">
    <location>
        <position position="264"/>
    </location>
    <ligand>
        <name>[2Fe-2S] cluster</name>
        <dbReference type="ChEBI" id="CHEBI:190135"/>
    </ligand>
</feature>
<dbReference type="PANTHER" id="PTHR43513:SF3">
    <property type="entry name" value="DIHYDROOROTATE DEHYDROGENASE B (NAD(+)), ELECTRON TRANSFER SUBUNIT-RELATED"/>
    <property type="match status" value="1"/>
</dbReference>
<evidence type="ECO:0000256" key="9">
    <source>
        <dbReference type="ARBA" id="ARBA00023014"/>
    </source>
</evidence>
<evidence type="ECO:0000256" key="8">
    <source>
        <dbReference type="ARBA" id="ARBA00023004"/>
    </source>
</evidence>
<dbReference type="PIRSF" id="PIRSF006816">
    <property type="entry name" value="Cyc3_hyd_g"/>
    <property type="match status" value="1"/>
</dbReference>
<evidence type="ECO:0000256" key="3">
    <source>
        <dbReference type="ARBA" id="ARBA00022630"/>
    </source>
</evidence>
<dbReference type="InterPro" id="IPR012165">
    <property type="entry name" value="Cyt_c3_hydrogenase_gsu"/>
</dbReference>
<feature type="binding site" evidence="12">
    <location>
        <position position="246"/>
    </location>
    <ligand>
        <name>[2Fe-2S] cluster</name>
        <dbReference type="ChEBI" id="CHEBI:190135"/>
    </ligand>
</feature>
<feature type="domain" description="FAD-binding FR-type" evidence="13">
    <location>
        <begin position="1"/>
        <end position="102"/>
    </location>
</feature>
<comment type="cofactor">
    <cofactor evidence="12">
        <name>[2Fe-2S] cluster</name>
        <dbReference type="ChEBI" id="CHEBI:190135"/>
    </cofactor>
    <text evidence="12">Binds 1 [2Fe-2S] cluster per subunit.</text>
</comment>
<keyword evidence="3 11" id="KW-0285">Flavoprotein</keyword>
<comment type="cofactor">
    <cofactor evidence="11">
        <name>FAD</name>
        <dbReference type="ChEBI" id="CHEBI:57692"/>
    </cofactor>
    <text evidence="11">Binds 1 FAD per subunit.</text>
</comment>
<evidence type="ECO:0000259" key="13">
    <source>
        <dbReference type="PROSITE" id="PS51384"/>
    </source>
</evidence>
<sequence length="281" mass="30406">MLGKAQIIAHDFVGDPLYKIRRLVLRTEIAREAQPGQFVHVQVTKGIDPLLRRPISIADIQREAQEITLLYRIKGRGTEILSEAKVGEELSLMGPLGRGFTLPTQGELILVAGGIGVFPLLPLAKAAQEKSLAVSLYWGGENEGFFTSSGLELWQEAGIPVFLSTMDGSIGEKGNVLDLIQKQVESRVNHGKDAVAGACSDDLSVAVCGPQVMTQVVSDYFLLKGASVEVSLEERMGCAVGACLGCVCTLRDEVSGRIYRGKVCKDGPVFKGKEVLWDYEQ</sequence>
<dbReference type="InterPro" id="IPR050353">
    <property type="entry name" value="PyrK_electron_transfer"/>
</dbReference>
<comment type="cofactor">
    <cofactor evidence="10">
        <name>[2Fe-2S] cluster</name>
        <dbReference type="ChEBI" id="CHEBI:190135"/>
    </cofactor>
</comment>
<evidence type="ECO:0000256" key="2">
    <source>
        <dbReference type="ARBA" id="ARBA00022448"/>
    </source>
</evidence>